<dbReference type="InterPro" id="IPR020806">
    <property type="entry name" value="PKS_PP-bd"/>
</dbReference>
<keyword evidence="2" id="KW-0597">Phosphoprotein</keyword>
<keyword evidence="6" id="KW-0511">Multifunctional enzyme</keyword>
<dbReference type="InterPro" id="IPR013217">
    <property type="entry name" value="Methyltransf_12"/>
</dbReference>
<dbReference type="InterPro" id="IPR014030">
    <property type="entry name" value="Ketoacyl_synth_N"/>
</dbReference>
<protein>
    <recommendedName>
        <fullName evidence="14">Carrier domain-containing protein</fullName>
    </recommendedName>
</protein>
<dbReference type="GO" id="GO:0032259">
    <property type="term" value="P:methylation"/>
    <property type="evidence" value="ECO:0007669"/>
    <property type="project" value="UniProtKB-KW"/>
</dbReference>
<dbReference type="Gene3D" id="3.10.129.110">
    <property type="entry name" value="Polyketide synthase dehydratase"/>
    <property type="match status" value="1"/>
</dbReference>
<dbReference type="InterPro" id="IPR032821">
    <property type="entry name" value="PKS_assoc"/>
</dbReference>
<evidence type="ECO:0000313" key="13">
    <source>
        <dbReference type="Proteomes" id="UP001141434"/>
    </source>
</evidence>
<dbReference type="InterPro" id="IPR049552">
    <property type="entry name" value="PKS_DH_N"/>
</dbReference>
<dbReference type="Proteomes" id="UP001141434">
    <property type="component" value="Unassembled WGS sequence"/>
</dbReference>
<dbReference type="Gene3D" id="3.40.366.10">
    <property type="entry name" value="Malonyl-Coenzyme A Acyl Carrier Protein, domain 2"/>
    <property type="match status" value="1"/>
</dbReference>
<evidence type="ECO:0000256" key="7">
    <source>
        <dbReference type="ARBA" id="ARBA00023315"/>
    </source>
</evidence>
<dbReference type="InterPro" id="IPR016036">
    <property type="entry name" value="Malonyl_transacylase_ACP-bd"/>
</dbReference>
<evidence type="ECO:0008006" key="14">
    <source>
        <dbReference type="Google" id="ProtNLM"/>
    </source>
</evidence>
<dbReference type="Gene3D" id="3.40.47.10">
    <property type="match status" value="2"/>
</dbReference>
<dbReference type="Pfam" id="PF23297">
    <property type="entry name" value="ACP_SdgA_C"/>
    <property type="match status" value="1"/>
</dbReference>
<feature type="domain" description="Carrier" evidence="9">
    <location>
        <begin position="2161"/>
        <end position="2243"/>
    </location>
</feature>
<dbReference type="Gene3D" id="1.10.1200.10">
    <property type="entry name" value="ACP-like"/>
    <property type="match status" value="1"/>
</dbReference>
<dbReference type="SMART" id="SM00822">
    <property type="entry name" value="PKS_KR"/>
    <property type="match status" value="1"/>
</dbReference>
<dbReference type="InterPro" id="IPR013968">
    <property type="entry name" value="PKS_KR"/>
</dbReference>
<keyword evidence="1" id="KW-0596">Phosphopantetheine</keyword>
<feature type="region of interest" description="N-terminal hotdog fold" evidence="8">
    <location>
        <begin position="752"/>
        <end position="917"/>
    </location>
</feature>
<dbReference type="SUPFAM" id="SSF53901">
    <property type="entry name" value="Thiolase-like"/>
    <property type="match status" value="2"/>
</dbReference>
<dbReference type="InterPro" id="IPR042104">
    <property type="entry name" value="PKS_dehydratase_sf"/>
</dbReference>
<dbReference type="PROSITE" id="PS52004">
    <property type="entry name" value="KS3_2"/>
    <property type="match status" value="1"/>
</dbReference>
<evidence type="ECO:0000256" key="4">
    <source>
        <dbReference type="ARBA" id="ARBA00022679"/>
    </source>
</evidence>
<dbReference type="SUPFAM" id="SSF47336">
    <property type="entry name" value="ACP-like"/>
    <property type="match status" value="1"/>
</dbReference>
<dbReference type="Pfam" id="PF08242">
    <property type="entry name" value="Methyltransf_12"/>
    <property type="match status" value="1"/>
</dbReference>
<dbReference type="InterPro" id="IPR001227">
    <property type="entry name" value="Ac_transferase_dom_sf"/>
</dbReference>
<dbReference type="SMART" id="SM00827">
    <property type="entry name" value="PKS_AT"/>
    <property type="match status" value="1"/>
</dbReference>
<dbReference type="GO" id="GO:0008168">
    <property type="term" value="F:methyltransferase activity"/>
    <property type="evidence" value="ECO:0007669"/>
    <property type="project" value="UniProtKB-KW"/>
</dbReference>
<dbReference type="InterPro" id="IPR020807">
    <property type="entry name" value="PKS_DH"/>
</dbReference>
<proteinExistence type="predicted"/>
<dbReference type="Pfam" id="PF00107">
    <property type="entry name" value="ADH_zinc_N"/>
    <property type="match status" value="1"/>
</dbReference>
<keyword evidence="3" id="KW-0489">Methyltransferase</keyword>
<dbReference type="SMART" id="SM00825">
    <property type="entry name" value="PKS_KS"/>
    <property type="match status" value="1"/>
</dbReference>
<dbReference type="InterPro" id="IPR016035">
    <property type="entry name" value="Acyl_Trfase/lysoPLipase"/>
</dbReference>
<dbReference type="GeneID" id="81398108"/>
<dbReference type="CDD" id="cd00833">
    <property type="entry name" value="PKS"/>
    <property type="match status" value="1"/>
</dbReference>
<dbReference type="PROSITE" id="PS52019">
    <property type="entry name" value="PKS_MFAS_DH"/>
    <property type="match status" value="1"/>
</dbReference>
<dbReference type="SMART" id="SM00829">
    <property type="entry name" value="PKS_ER"/>
    <property type="match status" value="1"/>
</dbReference>
<evidence type="ECO:0000256" key="3">
    <source>
        <dbReference type="ARBA" id="ARBA00022603"/>
    </source>
</evidence>
<dbReference type="GO" id="GO:0006633">
    <property type="term" value="P:fatty acid biosynthetic process"/>
    <property type="evidence" value="ECO:0007669"/>
    <property type="project" value="TreeGrafter"/>
</dbReference>
<dbReference type="InterPro" id="IPR009081">
    <property type="entry name" value="PP-bd_ACP"/>
</dbReference>
<feature type="domain" description="Ketosynthase family 3 (KS3)" evidence="10">
    <location>
        <begin position="15"/>
        <end position="414"/>
    </location>
</feature>
<dbReference type="InterPro" id="IPR036291">
    <property type="entry name" value="NAD(P)-bd_dom_sf"/>
</dbReference>
<dbReference type="EMBL" id="JAPMSZ010000010">
    <property type="protein sequence ID" value="KAJ5087107.1"/>
    <property type="molecule type" value="Genomic_DNA"/>
</dbReference>
<accession>A0A9W9K010</accession>
<evidence type="ECO:0000256" key="1">
    <source>
        <dbReference type="ARBA" id="ARBA00022450"/>
    </source>
</evidence>
<dbReference type="SMART" id="SM00826">
    <property type="entry name" value="PKS_DH"/>
    <property type="match status" value="1"/>
</dbReference>
<dbReference type="PROSITE" id="PS50075">
    <property type="entry name" value="CARRIER"/>
    <property type="match status" value="1"/>
</dbReference>
<feature type="active site" description="Proton donor; for dehydratase activity" evidence="8">
    <location>
        <position position="998"/>
    </location>
</feature>
<dbReference type="InterPro" id="IPR006162">
    <property type="entry name" value="Ppantetheine_attach_site"/>
</dbReference>
<comment type="caution">
    <text evidence="12">The sequence shown here is derived from an EMBL/GenBank/DDBJ whole genome shotgun (WGS) entry which is preliminary data.</text>
</comment>
<gene>
    <name evidence="12" type="ORF">NUU61_008414</name>
</gene>
<feature type="active site" description="Proton acceptor; for dehydratase activity" evidence="8">
    <location>
        <position position="788"/>
    </location>
</feature>
<dbReference type="InterPro" id="IPR050091">
    <property type="entry name" value="PKS_NRPS_Biosynth_Enz"/>
</dbReference>
<evidence type="ECO:0000259" key="9">
    <source>
        <dbReference type="PROSITE" id="PS50075"/>
    </source>
</evidence>
<dbReference type="InterPro" id="IPR020841">
    <property type="entry name" value="PKS_Beta-ketoAc_synthase_dom"/>
</dbReference>
<dbReference type="Pfam" id="PF00109">
    <property type="entry name" value="ketoacyl-synt"/>
    <property type="match status" value="1"/>
</dbReference>
<dbReference type="SUPFAM" id="SSF51735">
    <property type="entry name" value="NAD(P)-binding Rossmann-fold domains"/>
    <property type="match status" value="2"/>
</dbReference>
<dbReference type="Gene3D" id="3.40.50.150">
    <property type="entry name" value="Vaccinia Virus protein VP39"/>
    <property type="match status" value="1"/>
</dbReference>
<dbReference type="Pfam" id="PF14765">
    <property type="entry name" value="PS-DH"/>
    <property type="match status" value="1"/>
</dbReference>
<dbReference type="PANTHER" id="PTHR43775:SF49">
    <property type="entry name" value="SYNTHASE, PUTATIVE (JCVI)-RELATED"/>
    <property type="match status" value="1"/>
</dbReference>
<dbReference type="InterPro" id="IPR014031">
    <property type="entry name" value="Ketoacyl_synth_C"/>
</dbReference>
<dbReference type="Pfam" id="PF00698">
    <property type="entry name" value="Acyl_transf_1"/>
    <property type="match status" value="1"/>
</dbReference>
<dbReference type="Pfam" id="PF08659">
    <property type="entry name" value="KR"/>
    <property type="match status" value="1"/>
</dbReference>
<name>A0A9W9K010_9EURO</name>
<organism evidence="12 13">
    <name type="scientific">Penicillium alfredii</name>
    <dbReference type="NCBI Taxonomy" id="1506179"/>
    <lineage>
        <taxon>Eukaryota</taxon>
        <taxon>Fungi</taxon>
        <taxon>Dikarya</taxon>
        <taxon>Ascomycota</taxon>
        <taxon>Pezizomycotina</taxon>
        <taxon>Eurotiomycetes</taxon>
        <taxon>Eurotiomycetidae</taxon>
        <taxon>Eurotiales</taxon>
        <taxon>Aspergillaceae</taxon>
        <taxon>Penicillium</taxon>
    </lineage>
</organism>
<dbReference type="SUPFAM" id="SSF55048">
    <property type="entry name" value="Probable ACP-binding domain of malonyl-CoA ACP transacylase"/>
    <property type="match status" value="1"/>
</dbReference>
<dbReference type="InterPro" id="IPR011032">
    <property type="entry name" value="GroES-like_sf"/>
</dbReference>
<evidence type="ECO:0000256" key="6">
    <source>
        <dbReference type="ARBA" id="ARBA00023268"/>
    </source>
</evidence>
<keyword evidence="7" id="KW-0012">Acyltransferase</keyword>
<reference evidence="12" key="2">
    <citation type="journal article" date="2023" name="IMA Fungus">
        <title>Comparative genomic study of the Penicillium genus elucidates a diverse pangenome and 15 lateral gene transfer events.</title>
        <authorList>
            <person name="Petersen C."/>
            <person name="Sorensen T."/>
            <person name="Nielsen M.R."/>
            <person name="Sondergaard T.E."/>
            <person name="Sorensen J.L."/>
            <person name="Fitzpatrick D.A."/>
            <person name="Frisvad J.C."/>
            <person name="Nielsen K.L."/>
        </authorList>
    </citation>
    <scope>NUCLEOTIDE SEQUENCE</scope>
    <source>
        <strain evidence="12">IBT 34128</strain>
    </source>
</reference>
<dbReference type="InterPro" id="IPR016039">
    <property type="entry name" value="Thiolase-like"/>
</dbReference>
<dbReference type="OrthoDB" id="329835at2759"/>
<sequence>MAIPTEPLQDDMPIREPVAIVGMGLRLPGKIHSPESLWQLLVNGADTRGPIPISRYNPRGFYSASKRVGTIGVEFGHFLDESDAIESLDSSFFGMSKAELEKLDPQQRMLLEVVWECMENGAQRGWHGTRTGVFVGTWGDDWLDRLAKDAQQSGGIANVSGAGDFAISNRVSYDYDLRGPSGECDAAIVTGTNLILTPTQTIAQTEAGVLSPTGECRPFDASANGYARGEAINAILIRRLCDAVSANDPIRAVIRSTAVNSDGRSAGITVPNPDAHEELTRQAYATAGISNIADTPFIEVHGTGTPAGDPLELQAIANVFGVEQETYVGSVKANLGHGEGASGLTSIIKAVMALENKMFPPQVNFVTPNPRIPFEDARLVVPRKPVSWPASRPERISVNSFGITGANARVILESPTWNGLHRKIVKLNDANRGAHTATVAFKYAKSHPDCIQALAYTLAHRRDHLPHRAFCIANGVTLGDISTARRGKRAPYINFVFTGQGAQWLGMGRELMYHFPEFKADLEHFSTVLARLPNPPTWKLLNELLHNDEESRLNKAEFAQPLCTALQVALVNFLHRLGIFPSAVIGHSSGEIAAAYTAQAITADEAIIIAYYRVLVVAHISQVGAMAVVGMSRTEAFFYLEPGVSVACENSPNSITLSGDKQALVKTIEQIKLDDETTFVRFLKTDIAYHSHHMKDLGSIYETHLQRFVKAKPPTIQFISSVAGQSSTSVSLDAEYWRRNLESPVEFLAAVRAMVARPDGDQLFLEIGPHAALASPIRQIFFSYQKEHQLMYQESLMRGQNALSCILEMLGQLYLQAILIRREALLPEEPILTDLPPYPWNHEESHLLESRVVREWRTRPYPPHELLGSRILEGNDLEPTWRNMLRLRDAAWLEDHKVIDDIVFPCAGYIAMIGEAIKQVVHWDDFTIRDFQSPCSAEFPRKVHSPYSVFDGAGLHYGPAFQGISCVSAMPRGKTAAATLGPPVVTSSSYALHPTTIDQCLQLLGLATAEGLPRRFRHILLPTGIDSLYIHPRQVPQPVPLHAVANCGANKSTLRGQIIAAENQHVLLSIQGCQLSMVETPPNDNQDDRIAAARLSWRPDMDFISLANLMVSRTQDPAALRRIETYGLLCAAEIQRRLLEDGCPVEGLWESYLYAITGDRIDASELFISAGHTNPTMRILEIGAGTGGTTLVTLQALYSILGERLYSKYTFTDISSGFFPAAKERFASYPGLEYRVLDIGKDPVSQGFEADSYDLIIASNVIHATESLMTTLGNVRTLLQPRGHFFLQELIPSAAKMINIIMGPLPGWWLGAADGRASEPIVTPERWDCELRAAGFAGAEAIVQDDPHFERAIGVNIIARPMANSSAARGVTLLIRENQKGSNSVETMEKTLTKKDYCIYYCVVGEEVPAYQDIICLLEVDSPFIGIGHSRLLWIMGSAQVKPKDPLYGCTLGFARSIRAELSASFATLEIDQFDPEVSGISVEVFEKFQDTASLMNPDYEFAIQEYTVLVARYHWTKVSKELTVLVHTKAQALALGKETDGNLYWSSVPLGPPGHGEVAISPRYCEFWPEKHFNNKRYDLPPLEEGSGVIIAVGAGVHTLRPGDRVMMIGSQCLSTRLVLPADHVVSIPDLLSLEEAATMPIAYCTAIYSLIKVANVQKGQSILIHSACEDIGLAALQICQMIGAEIYCTVSDDKQAEYLTGTFGIPSTHIIFLLKRSFVQALLQATNQRGVDVVLNTLFGKLLHASWKCVALCGKMIQIGGNHVKECAALDSRPFGGNRMFVGVDISSLPNLYQELLCKTVTLYKKGFVQAAIPHRLTRWDQLKQVSDSHTDRRKPVVSIPHGDDIRTASTVRFQATLHPDAAYLLVGGLGGLGRAVSTWMIEHGARHLIYLSRTVSHCRYTGFIDELQSQGCSVQIIQGDVSNAEDVQVAVNQAWQPIVGVLHMAMVLCDRPLLQMSHPEWKTVLLPRIQGTWNLHGALLHVKLDFFVIFGSISGSFGITHQANYGAANTFQDAFVQYRHAHSLPVSILNIGAMADVGYVSQNQVVEDYFQLIGMPFMAEEDFFEALLLSLHQQSPATAWFPTDSRDAGFTITSQLSLGIRATKPMNDPSNRVFWKQDRRADIYRNIEAATLQAESRDNVDADPVGKLMNAIRESPVVLDQEEIRKLLAKEIGVHIYQLMLLPVTELDVSKPLATLGVDSLVIIGIRSWLRRKLEVDISTLEILNGDTIDAIAGIVAKRLKGKYGHQLDSQSVDVQGCLSDELVAASQA</sequence>
<evidence type="ECO:0000259" key="10">
    <source>
        <dbReference type="PROSITE" id="PS52004"/>
    </source>
</evidence>
<dbReference type="GO" id="GO:1901336">
    <property type="term" value="P:lactone biosynthetic process"/>
    <property type="evidence" value="ECO:0007669"/>
    <property type="project" value="UniProtKB-ARBA"/>
</dbReference>
<evidence type="ECO:0000313" key="12">
    <source>
        <dbReference type="EMBL" id="KAJ5087107.1"/>
    </source>
</evidence>
<dbReference type="InterPro" id="IPR057326">
    <property type="entry name" value="KR_dom"/>
</dbReference>
<dbReference type="InterPro" id="IPR036736">
    <property type="entry name" value="ACP-like_sf"/>
</dbReference>
<evidence type="ECO:0000256" key="2">
    <source>
        <dbReference type="ARBA" id="ARBA00022553"/>
    </source>
</evidence>
<dbReference type="Gene3D" id="3.40.50.720">
    <property type="entry name" value="NAD(P)-binding Rossmann-like Domain"/>
    <property type="match status" value="2"/>
</dbReference>
<evidence type="ECO:0000259" key="11">
    <source>
        <dbReference type="PROSITE" id="PS52019"/>
    </source>
</evidence>
<keyword evidence="4" id="KW-0808">Transferase</keyword>
<dbReference type="GO" id="GO:0030639">
    <property type="term" value="P:polyketide biosynthetic process"/>
    <property type="evidence" value="ECO:0007669"/>
    <property type="project" value="UniProtKB-ARBA"/>
</dbReference>
<dbReference type="Gene3D" id="3.30.70.3290">
    <property type="match status" value="1"/>
</dbReference>
<dbReference type="Pfam" id="PF02801">
    <property type="entry name" value="Ketoacyl-synt_C"/>
    <property type="match status" value="1"/>
</dbReference>
<dbReference type="Gene3D" id="3.90.180.10">
    <property type="entry name" value="Medium-chain alcohol dehydrogenases, catalytic domain"/>
    <property type="match status" value="1"/>
</dbReference>
<dbReference type="InterPro" id="IPR020843">
    <property type="entry name" value="ER"/>
</dbReference>
<keyword evidence="13" id="KW-1185">Reference proteome</keyword>
<dbReference type="Pfam" id="PF21089">
    <property type="entry name" value="PKS_DH_N"/>
    <property type="match status" value="1"/>
</dbReference>
<dbReference type="InterPro" id="IPR014043">
    <property type="entry name" value="Acyl_transferase_dom"/>
</dbReference>
<dbReference type="InterPro" id="IPR013149">
    <property type="entry name" value="ADH-like_C"/>
</dbReference>
<feature type="domain" description="PKS/mFAS DH" evidence="11">
    <location>
        <begin position="752"/>
        <end position="1084"/>
    </location>
</feature>
<evidence type="ECO:0000256" key="5">
    <source>
        <dbReference type="ARBA" id="ARBA00022857"/>
    </source>
</evidence>
<dbReference type="InterPro" id="IPR049900">
    <property type="entry name" value="PKS_mFAS_DH"/>
</dbReference>
<dbReference type="SMART" id="SM00823">
    <property type="entry name" value="PKS_PP"/>
    <property type="match status" value="1"/>
</dbReference>
<dbReference type="SUPFAM" id="SSF50129">
    <property type="entry name" value="GroES-like"/>
    <property type="match status" value="1"/>
</dbReference>
<dbReference type="InterPro" id="IPR029063">
    <property type="entry name" value="SAM-dependent_MTases_sf"/>
</dbReference>
<dbReference type="GO" id="GO:0031177">
    <property type="term" value="F:phosphopantetheine binding"/>
    <property type="evidence" value="ECO:0007669"/>
    <property type="project" value="InterPro"/>
</dbReference>
<dbReference type="GO" id="GO:0016491">
    <property type="term" value="F:oxidoreductase activity"/>
    <property type="evidence" value="ECO:0007669"/>
    <property type="project" value="InterPro"/>
</dbReference>
<dbReference type="CDD" id="cd02440">
    <property type="entry name" value="AdoMet_MTases"/>
    <property type="match status" value="1"/>
</dbReference>
<dbReference type="CDD" id="cd05195">
    <property type="entry name" value="enoyl_red"/>
    <property type="match status" value="1"/>
</dbReference>
<feature type="region of interest" description="C-terminal hotdog fold" evidence="8">
    <location>
        <begin position="936"/>
        <end position="1084"/>
    </location>
</feature>
<dbReference type="Pfam" id="PF16197">
    <property type="entry name" value="KAsynt_C_assoc"/>
    <property type="match status" value="1"/>
</dbReference>
<dbReference type="GO" id="GO:0004312">
    <property type="term" value="F:fatty acid synthase activity"/>
    <property type="evidence" value="ECO:0007669"/>
    <property type="project" value="TreeGrafter"/>
</dbReference>
<dbReference type="PANTHER" id="PTHR43775">
    <property type="entry name" value="FATTY ACID SYNTHASE"/>
    <property type="match status" value="1"/>
</dbReference>
<keyword evidence="5" id="KW-0521">NADP</keyword>
<dbReference type="PROSITE" id="PS00012">
    <property type="entry name" value="PHOSPHOPANTETHEINE"/>
    <property type="match status" value="1"/>
</dbReference>
<reference evidence="12" key="1">
    <citation type="submission" date="2022-11" db="EMBL/GenBank/DDBJ databases">
        <authorList>
            <person name="Petersen C."/>
        </authorList>
    </citation>
    <scope>NUCLEOTIDE SEQUENCE</scope>
    <source>
        <strain evidence="12">IBT 34128</strain>
    </source>
</reference>
<dbReference type="RefSeq" id="XP_056509232.1">
    <property type="nucleotide sequence ID" value="XM_056658939.1"/>
</dbReference>
<dbReference type="Gene3D" id="3.10.129.120">
    <property type="match status" value="1"/>
</dbReference>
<dbReference type="InterPro" id="IPR049551">
    <property type="entry name" value="PKS_DH_C"/>
</dbReference>
<evidence type="ECO:0000256" key="8">
    <source>
        <dbReference type="PROSITE-ProRule" id="PRU01363"/>
    </source>
</evidence>
<dbReference type="SUPFAM" id="SSF53335">
    <property type="entry name" value="S-adenosyl-L-methionine-dependent methyltransferases"/>
    <property type="match status" value="1"/>
</dbReference>
<dbReference type="SUPFAM" id="SSF52151">
    <property type="entry name" value="FabD/lysophospholipase-like"/>
    <property type="match status" value="1"/>
</dbReference>